<gene>
    <name evidence="1" type="ORF">P879_12021</name>
</gene>
<reference evidence="1 2" key="1">
    <citation type="submission" date="2019-07" db="EMBL/GenBank/DDBJ databases">
        <title>Annotation for the trematode Paragonimus westermani.</title>
        <authorList>
            <person name="Choi Y.-J."/>
        </authorList>
    </citation>
    <scope>NUCLEOTIDE SEQUENCE [LARGE SCALE GENOMIC DNA]</scope>
    <source>
        <strain evidence="1">180907_Pwestermani</strain>
    </source>
</reference>
<dbReference type="AlphaFoldDB" id="A0A8T0D502"/>
<dbReference type="Proteomes" id="UP000699462">
    <property type="component" value="Unassembled WGS sequence"/>
</dbReference>
<protein>
    <submittedName>
        <fullName evidence="1">Uncharacterized protein</fullName>
    </submittedName>
</protein>
<comment type="caution">
    <text evidence="1">The sequence shown here is derived from an EMBL/GenBank/DDBJ whole genome shotgun (WGS) entry which is preliminary data.</text>
</comment>
<proteinExistence type="predicted"/>
<evidence type="ECO:0000313" key="2">
    <source>
        <dbReference type="Proteomes" id="UP000699462"/>
    </source>
</evidence>
<accession>A0A8T0D502</accession>
<name>A0A8T0D502_9TREM</name>
<organism evidence="1 2">
    <name type="scientific">Paragonimus westermani</name>
    <dbReference type="NCBI Taxonomy" id="34504"/>
    <lineage>
        <taxon>Eukaryota</taxon>
        <taxon>Metazoa</taxon>
        <taxon>Spiralia</taxon>
        <taxon>Lophotrochozoa</taxon>
        <taxon>Platyhelminthes</taxon>
        <taxon>Trematoda</taxon>
        <taxon>Digenea</taxon>
        <taxon>Plagiorchiida</taxon>
        <taxon>Troglotremata</taxon>
        <taxon>Troglotrematidae</taxon>
        <taxon>Paragonimus</taxon>
    </lineage>
</organism>
<dbReference type="OrthoDB" id="6271741at2759"/>
<evidence type="ECO:0000313" key="1">
    <source>
        <dbReference type="EMBL" id="KAF8562652.1"/>
    </source>
</evidence>
<dbReference type="EMBL" id="JTDF01018377">
    <property type="protein sequence ID" value="KAF8562652.1"/>
    <property type="molecule type" value="Genomic_DNA"/>
</dbReference>
<keyword evidence="2" id="KW-1185">Reference proteome</keyword>
<sequence length="145" mass="16414">MMGSVSSEAVLYQRLAAKFVGRSAEGVKKRLIKVNWSGVSKHRTEVNVPKPRDEIQWSSDEDTVVNISSDDSNLTVIDVEQLEEERWRSTMLDTIINSLTKIDEPRIRSSDLLTIACSVEFGRVSDDTTRSNLETIINECFPKRP</sequence>